<feature type="region of interest" description="Disordered" evidence="6">
    <location>
        <begin position="353"/>
        <end position="382"/>
    </location>
</feature>
<evidence type="ECO:0000256" key="1">
    <source>
        <dbReference type="ARBA" id="ARBA00011073"/>
    </source>
</evidence>
<feature type="active site" description="Charge relay system" evidence="5">
    <location>
        <position position="104"/>
    </location>
</feature>
<gene>
    <name evidence="10" type="ordered locus">Bcav_0213</name>
</gene>
<evidence type="ECO:0000256" key="8">
    <source>
        <dbReference type="SAM" id="SignalP"/>
    </source>
</evidence>
<feature type="compositionally biased region" description="Pro residues" evidence="6">
    <location>
        <begin position="353"/>
        <end position="367"/>
    </location>
</feature>
<dbReference type="PROSITE" id="PS51892">
    <property type="entry name" value="SUBTILASE"/>
    <property type="match status" value="1"/>
</dbReference>
<feature type="active site" description="Charge relay system" evidence="5">
    <location>
        <position position="292"/>
    </location>
</feature>
<evidence type="ECO:0000256" key="7">
    <source>
        <dbReference type="SAM" id="Phobius"/>
    </source>
</evidence>
<dbReference type="InterPro" id="IPR036852">
    <property type="entry name" value="Peptidase_S8/S53_dom_sf"/>
</dbReference>
<dbReference type="SUPFAM" id="SSF52743">
    <property type="entry name" value="Subtilisin-like"/>
    <property type="match status" value="1"/>
</dbReference>
<evidence type="ECO:0000256" key="2">
    <source>
        <dbReference type="ARBA" id="ARBA00022670"/>
    </source>
</evidence>
<dbReference type="InterPro" id="IPR023828">
    <property type="entry name" value="Peptidase_S8_Ser-AS"/>
</dbReference>
<keyword evidence="4 5" id="KW-0720">Serine protease</keyword>
<dbReference type="InterPro" id="IPR050131">
    <property type="entry name" value="Peptidase_S8_subtilisin-like"/>
</dbReference>
<dbReference type="PANTHER" id="PTHR43806">
    <property type="entry name" value="PEPTIDASE S8"/>
    <property type="match status" value="1"/>
</dbReference>
<evidence type="ECO:0000256" key="3">
    <source>
        <dbReference type="ARBA" id="ARBA00022801"/>
    </source>
</evidence>
<dbReference type="RefSeq" id="WP_012725258.1">
    <property type="nucleotide sequence ID" value="NC_012669.1"/>
</dbReference>
<evidence type="ECO:0000256" key="5">
    <source>
        <dbReference type="PROSITE-ProRule" id="PRU01240"/>
    </source>
</evidence>
<feature type="transmembrane region" description="Helical" evidence="7">
    <location>
        <begin position="389"/>
        <end position="413"/>
    </location>
</feature>
<feature type="active site" description="Charge relay system" evidence="5">
    <location>
        <position position="70"/>
    </location>
</feature>
<dbReference type="InterPro" id="IPR015500">
    <property type="entry name" value="Peptidase_S8_subtilisin-rel"/>
</dbReference>
<comment type="similarity">
    <text evidence="1 5">Belongs to the peptidase S8 family.</text>
</comment>
<evidence type="ECO:0000313" key="11">
    <source>
        <dbReference type="Proteomes" id="UP000007962"/>
    </source>
</evidence>
<dbReference type="HOGENOM" id="CLU_011263_13_3_11"/>
<dbReference type="Gene3D" id="3.40.50.200">
    <property type="entry name" value="Peptidase S8/S53 domain"/>
    <property type="match status" value="1"/>
</dbReference>
<dbReference type="KEGG" id="bcv:Bcav_0213"/>
<keyword evidence="8" id="KW-0732">Signal</keyword>
<dbReference type="Pfam" id="PF00082">
    <property type="entry name" value="Peptidase_S8"/>
    <property type="match status" value="1"/>
</dbReference>
<dbReference type="STRING" id="471853.Bcav_0213"/>
<feature type="chain" id="PRO_5002949149" evidence="8">
    <location>
        <begin position="38"/>
        <end position="428"/>
    </location>
</feature>
<keyword evidence="2 5" id="KW-0645">Protease</keyword>
<keyword evidence="11" id="KW-1185">Reference proteome</keyword>
<feature type="domain" description="Peptidase S8/S53" evidence="9">
    <location>
        <begin position="61"/>
        <end position="340"/>
    </location>
</feature>
<dbReference type="GO" id="GO:0004252">
    <property type="term" value="F:serine-type endopeptidase activity"/>
    <property type="evidence" value="ECO:0007669"/>
    <property type="project" value="UniProtKB-UniRule"/>
</dbReference>
<protein>
    <submittedName>
        <fullName evidence="10">Peptidase S8 and S53 subtilisin kexin sedolisin</fullName>
    </submittedName>
</protein>
<keyword evidence="3 5" id="KW-0378">Hydrolase</keyword>
<name>C5BVN8_BEUC1</name>
<sequence length="428" mass="43781">MPRTHLPSTMPRRAAAVVAVAAAVVLSTAPFATPAHADSWRDAQWYLDEFDIEAIHDVSTGEGVTIGIIDTGTDVTHPDLQGAHVTPATGYGTIADPFSDPENHGTSMAALMVGQGHGPDGADGVLGLAPDADLVVTSLNWDSETRADAELWQAQAVTELVELGVDVIATSIGGGSGAQEEMLAALESAREAGVPVVVAAGNSETYVLPGCTQDPCPWADAPTEDVTNHVDGLQAPAWYPNAIPVFAYAPDGSRWENSPDVTPSLQLAISAPGHDLVATNAGGGYAIRSGTSGAAPLVAATFALVKSVHPDATWDQLVGLVYGAAHDAGEPGFDEAYGWGRIDPLAALSAPLPDPVTTPAADTPPPAVGAGEGAADDDGATVPGEPPLWLQHAISAAVLAVVVGGVIALVTWLRRRRRRARMSAVSGA</sequence>
<proteinExistence type="inferred from homology"/>
<feature type="signal peptide" evidence="8">
    <location>
        <begin position="1"/>
        <end position="37"/>
    </location>
</feature>
<dbReference type="PANTHER" id="PTHR43806:SF11">
    <property type="entry name" value="CEREVISIN-RELATED"/>
    <property type="match status" value="1"/>
</dbReference>
<evidence type="ECO:0000256" key="4">
    <source>
        <dbReference type="ARBA" id="ARBA00022825"/>
    </source>
</evidence>
<dbReference type="eggNOG" id="COG1404">
    <property type="taxonomic scope" value="Bacteria"/>
</dbReference>
<evidence type="ECO:0000256" key="6">
    <source>
        <dbReference type="SAM" id="MobiDB-lite"/>
    </source>
</evidence>
<organism evidence="10 11">
    <name type="scientific">Beutenbergia cavernae (strain ATCC BAA-8 / DSM 12333 / CCUG 43141 / JCM 11478 / NBRC 16432 / NCIMB 13614 / HKI 0122)</name>
    <dbReference type="NCBI Taxonomy" id="471853"/>
    <lineage>
        <taxon>Bacteria</taxon>
        <taxon>Bacillati</taxon>
        <taxon>Actinomycetota</taxon>
        <taxon>Actinomycetes</taxon>
        <taxon>Micrococcales</taxon>
        <taxon>Beutenbergiaceae</taxon>
        <taxon>Beutenbergia</taxon>
    </lineage>
</organism>
<evidence type="ECO:0000313" key="10">
    <source>
        <dbReference type="EMBL" id="ACQ78478.1"/>
    </source>
</evidence>
<accession>C5BVN8</accession>
<dbReference type="OrthoDB" id="9798386at2"/>
<dbReference type="AlphaFoldDB" id="C5BVN8"/>
<dbReference type="EMBL" id="CP001618">
    <property type="protein sequence ID" value="ACQ78478.1"/>
    <property type="molecule type" value="Genomic_DNA"/>
</dbReference>
<dbReference type="PRINTS" id="PR00723">
    <property type="entry name" value="SUBTILISIN"/>
</dbReference>
<evidence type="ECO:0000259" key="9">
    <source>
        <dbReference type="Pfam" id="PF00082"/>
    </source>
</evidence>
<keyword evidence="7" id="KW-0812">Transmembrane</keyword>
<keyword evidence="7" id="KW-0472">Membrane</keyword>
<keyword evidence="7" id="KW-1133">Transmembrane helix</keyword>
<dbReference type="GO" id="GO:0006508">
    <property type="term" value="P:proteolysis"/>
    <property type="evidence" value="ECO:0007669"/>
    <property type="project" value="UniProtKB-KW"/>
</dbReference>
<dbReference type="InterPro" id="IPR000209">
    <property type="entry name" value="Peptidase_S8/S53_dom"/>
</dbReference>
<reference evidence="10 11" key="1">
    <citation type="journal article" date="2009" name="Stand. Genomic Sci.">
        <title>Complete genome sequence of Beutenbergia cavernae type strain (HKI 0122).</title>
        <authorList>
            <person name="Land M."/>
            <person name="Pukall R."/>
            <person name="Abt B."/>
            <person name="Goker M."/>
            <person name="Rohde M."/>
            <person name="Glavina Del Rio T."/>
            <person name="Tice H."/>
            <person name="Copeland A."/>
            <person name="Cheng J.F."/>
            <person name="Lucas S."/>
            <person name="Chen F."/>
            <person name="Nolan M."/>
            <person name="Bruce D."/>
            <person name="Goodwin L."/>
            <person name="Pitluck S."/>
            <person name="Ivanova N."/>
            <person name="Mavromatis K."/>
            <person name="Ovchinnikova G."/>
            <person name="Pati A."/>
            <person name="Chen A."/>
            <person name="Palaniappan K."/>
            <person name="Hauser L."/>
            <person name="Chang Y.J."/>
            <person name="Jefferies C.C."/>
            <person name="Saunders E."/>
            <person name="Brettin T."/>
            <person name="Detter J.C."/>
            <person name="Han C."/>
            <person name="Chain P."/>
            <person name="Bristow J."/>
            <person name="Eisen J.A."/>
            <person name="Markowitz V."/>
            <person name="Hugenholtz P."/>
            <person name="Kyrpides N.C."/>
            <person name="Klenk H.P."/>
            <person name="Lapidus A."/>
        </authorList>
    </citation>
    <scope>NUCLEOTIDE SEQUENCE [LARGE SCALE GENOMIC DNA]</scope>
    <source>
        <strain evidence="11">ATCC BAA-8 / DSM 12333 / NBRC 16432</strain>
    </source>
</reference>
<dbReference type="PROSITE" id="PS00138">
    <property type="entry name" value="SUBTILASE_SER"/>
    <property type="match status" value="1"/>
</dbReference>
<dbReference type="Proteomes" id="UP000007962">
    <property type="component" value="Chromosome"/>
</dbReference>